<protein>
    <submittedName>
        <fullName evidence="4">Aflatoxin biosynthesis ketoreductase-like protein nor-1</fullName>
    </submittedName>
</protein>
<dbReference type="GO" id="GO:0005737">
    <property type="term" value="C:cytoplasm"/>
    <property type="evidence" value="ECO:0007669"/>
    <property type="project" value="TreeGrafter"/>
</dbReference>
<name>A0AAD7NVE1_9AGAR</name>
<dbReference type="GO" id="GO:0016491">
    <property type="term" value="F:oxidoreductase activity"/>
    <property type="evidence" value="ECO:0007669"/>
    <property type="project" value="UniProtKB-KW"/>
</dbReference>
<gene>
    <name evidence="4" type="ORF">DFH07DRAFT_797612</name>
</gene>
<dbReference type="InterPro" id="IPR036291">
    <property type="entry name" value="NAD(P)-bd_dom_sf"/>
</dbReference>
<comment type="similarity">
    <text evidence="1">Belongs to the short-chain dehydrogenases/reductases (SDR) family.</text>
</comment>
<keyword evidence="3" id="KW-0560">Oxidoreductase</keyword>
<keyword evidence="5" id="KW-1185">Reference proteome</keyword>
<keyword evidence="2" id="KW-0521">NADP</keyword>
<dbReference type="SUPFAM" id="SSF51735">
    <property type="entry name" value="NAD(P)-binding Rossmann-fold domains"/>
    <property type="match status" value="1"/>
</dbReference>
<accession>A0AAD7NVE1</accession>
<evidence type="ECO:0000313" key="4">
    <source>
        <dbReference type="EMBL" id="KAJ7776752.1"/>
    </source>
</evidence>
<comment type="caution">
    <text evidence="4">The sequence shown here is derived from an EMBL/GenBank/DDBJ whole genome shotgun (WGS) entry which is preliminary data.</text>
</comment>
<evidence type="ECO:0000313" key="5">
    <source>
        <dbReference type="Proteomes" id="UP001215280"/>
    </source>
</evidence>
<proteinExistence type="inferred from homology"/>
<dbReference type="InterPro" id="IPR051468">
    <property type="entry name" value="Fungal_SecMetab_SDRs"/>
</dbReference>
<dbReference type="CDD" id="cd05325">
    <property type="entry name" value="carb_red_sniffer_like_SDR_c"/>
    <property type="match status" value="1"/>
</dbReference>
<reference evidence="4" key="1">
    <citation type="submission" date="2023-03" db="EMBL/GenBank/DDBJ databases">
        <title>Massive genome expansion in bonnet fungi (Mycena s.s.) driven by repeated elements and novel gene families across ecological guilds.</title>
        <authorList>
            <consortium name="Lawrence Berkeley National Laboratory"/>
            <person name="Harder C.B."/>
            <person name="Miyauchi S."/>
            <person name="Viragh M."/>
            <person name="Kuo A."/>
            <person name="Thoen E."/>
            <person name="Andreopoulos B."/>
            <person name="Lu D."/>
            <person name="Skrede I."/>
            <person name="Drula E."/>
            <person name="Henrissat B."/>
            <person name="Morin E."/>
            <person name="Kohler A."/>
            <person name="Barry K."/>
            <person name="LaButti K."/>
            <person name="Morin E."/>
            <person name="Salamov A."/>
            <person name="Lipzen A."/>
            <person name="Mereny Z."/>
            <person name="Hegedus B."/>
            <person name="Baldrian P."/>
            <person name="Stursova M."/>
            <person name="Weitz H."/>
            <person name="Taylor A."/>
            <person name="Grigoriev I.V."/>
            <person name="Nagy L.G."/>
            <person name="Martin F."/>
            <person name="Kauserud H."/>
        </authorList>
    </citation>
    <scope>NUCLEOTIDE SEQUENCE</scope>
    <source>
        <strain evidence="4">CBHHK188m</strain>
    </source>
</reference>
<dbReference type="Pfam" id="PF00106">
    <property type="entry name" value="adh_short"/>
    <property type="match status" value="1"/>
</dbReference>
<evidence type="ECO:0000256" key="1">
    <source>
        <dbReference type="ARBA" id="ARBA00006484"/>
    </source>
</evidence>
<dbReference type="Gene3D" id="3.40.50.720">
    <property type="entry name" value="NAD(P)-binding Rossmann-like Domain"/>
    <property type="match status" value="1"/>
</dbReference>
<dbReference type="EMBL" id="JARJLG010000011">
    <property type="protein sequence ID" value="KAJ7776752.1"/>
    <property type="molecule type" value="Genomic_DNA"/>
</dbReference>
<dbReference type="InterPro" id="IPR002347">
    <property type="entry name" value="SDR_fam"/>
</dbReference>
<evidence type="ECO:0000256" key="3">
    <source>
        <dbReference type="ARBA" id="ARBA00023002"/>
    </source>
</evidence>
<dbReference type="PANTHER" id="PTHR43544:SF7">
    <property type="entry name" value="NADB-LER2"/>
    <property type="match status" value="1"/>
</dbReference>
<dbReference type="PANTHER" id="PTHR43544">
    <property type="entry name" value="SHORT-CHAIN DEHYDROGENASE/REDUCTASE"/>
    <property type="match status" value="1"/>
</dbReference>
<dbReference type="AlphaFoldDB" id="A0AAD7NVE1"/>
<dbReference type="Proteomes" id="UP001215280">
    <property type="component" value="Unassembled WGS sequence"/>
</dbReference>
<dbReference type="PRINTS" id="PR00081">
    <property type="entry name" value="GDHRDH"/>
</dbReference>
<organism evidence="4 5">
    <name type="scientific">Mycena maculata</name>
    <dbReference type="NCBI Taxonomy" id="230809"/>
    <lineage>
        <taxon>Eukaryota</taxon>
        <taxon>Fungi</taxon>
        <taxon>Dikarya</taxon>
        <taxon>Basidiomycota</taxon>
        <taxon>Agaricomycotina</taxon>
        <taxon>Agaricomycetes</taxon>
        <taxon>Agaricomycetidae</taxon>
        <taxon>Agaricales</taxon>
        <taxon>Marasmiineae</taxon>
        <taxon>Mycenaceae</taxon>
        <taxon>Mycena</taxon>
    </lineage>
</organism>
<sequence length="252" mass="26075">MSTKTVYLVSGANRGIGYGLVATLAARPNTIVFAGARDPAAKSLKELVAKHTNVHPVKLTAGDKADNEAAIAEIQKTAGQLDVIIANAGIANHYGPLATTPLAEFRDHWEVNTLGTVVLFQAAHALLLASPTGAPTFVYISSAVGSMGRYMPVSASAYGSSKAAANFLVKVLDTEHPALIVFAISPGWVATDMGNAGAAANGLPSAPVTVEDSVAGILSRVDGATKEKSSGKFWNFKAGTGPFDIETEEVPW</sequence>
<evidence type="ECO:0000256" key="2">
    <source>
        <dbReference type="ARBA" id="ARBA00022857"/>
    </source>
</evidence>